<dbReference type="Proteomes" id="UP001590951">
    <property type="component" value="Unassembled WGS sequence"/>
</dbReference>
<protein>
    <submittedName>
        <fullName evidence="2">Uncharacterized protein</fullName>
    </submittedName>
</protein>
<organism evidence="2 3">
    <name type="scientific">Lepraria finkii</name>
    <dbReference type="NCBI Taxonomy" id="1340010"/>
    <lineage>
        <taxon>Eukaryota</taxon>
        <taxon>Fungi</taxon>
        <taxon>Dikarya</taxon>
        <taxon>Ascomycota</taxon>
        <taxon>Pezizomycotina</taxon>
        <taxon>Lecanoromycetes</taxon>
        <taxon>OSLEUM clade</taxon>
        <taxon>Lecanoromycetidae</taxon>
        <taxon>Lecanorales</taxon>
        <taxon>Lecanorineae</taxon>
        <taxon>Stereocaulaceae</taxon>
        <taxon>Lepraria</taxon>
    </lineage>
</organism>
<reference evidence="2 3" key="1">
    <citation type="submission" date="2024-09" db="EMBL/GenBank/DDBJ databases">
        <title>Rethinking Asexuality: The Enigmatic Case of Functional Sexual Genes in Lepraria (Stereocaulaceae).</title>
        <authorList>
            <person name="Doellman M."/>
            <person name="Sun Y."/>
            <person name="Barcenas-Pena A."/>
            <person name="Lumbsch H.T."/>
            <person name="Grewe F."/>
        </authorList>
    </citation>
    <scope>NUCLEOTIDE SEQUENCE [LARGE SCALE GENOMIC DNA]</scope>
    <source>
        <strain evidence="2 3">Grewe 0041</strain>
    </source>
</reference>
<evidence type="ECO:0000313" key="2">
    <source>
        <dbReference type="EMBL" id="KAL2045384.1"/>
    </source>
</evidence>
<name>A0ABR4AIS6_9LECA</name>
<proteinExistence type="predicted"/>
<gene>
    <name evidence="2" type="ORF">ABVK25_012150</name>
</gene>
<accession>A0ABR4AIS6</accession>
<feature type="region of interest" description="Disordered" evidence="1">
    <location>
        <begin position="1"/>
        <end position="36"/>
    </location>
</feature>
<dbReference type="EMBL" id="JBHFEH010000148">
    <property type="protein sequence ID" value="KAL2045384.1"/>
    <property type="molecule type" value="Genomic_DNA"/>
</dbReference>
<evidence type="ECO:0000256" key="1">
    <source>
        <dbReference type="SAM" id="MobiDB-lite"/>
    </source>
</evidence>
<comment type="caution">
    <text evidence="2">The sequence shown here is derived from an EMBL/GenBank/DDBJ whole genome shotgun (WGS) entry which is preliminary data.</text>
</comment>
<sequence length="73" mass="8058">MSAASADSDDRSIPWHMSIDNSNGVSQSPEAPTDEELVEREVEEYDSDADTHRIKLSLKALPSDVMNTESFAM</sequence>
<evidence type="ECO:0000313" key="3">
    <source>
        <dbReference type="Proteomes" id="UP001590951"/>
    </source>
</evidence>
<keyword evidence="3" id="KW-1185">Reference proteome</keyword>
<feature type="compositionally biased region" description="Polar residues" evidence="1">
    <location>
        <begin position="19"/>
        <end position="30"/>
    </location>
</feature>